<dbReference type="AlphaFoldDB" id="A0A011UDB6"/>
<accession>A0A011UDB6</accession>
<keyword evidence="10" id="KW-1185">Reference proteome</keyword>
<keyword evidence="1" id="KW-1003">Cell membrane</keyword>
<dbReference type="Proteomes" id="UP000021369">
    <property type="component" value="Unassembled WGS sequence"/>
</dbReference>
<dbReference type="EMBL" id="JEOB01000004">
    <property type="protein sequence ID" value="EXM38619.1"/>
    <property type="molecule type" value="Genomic_DNA"/>
</dbReference>
<keyword evidence="2" id="KW-0673">Quorum sensing</keyword>
<dbReference type="GO" id="GO:0008233">
    <property type="term" value="F:peptidase activity"/>
    <property type="evidence" value="ECO:0007669"/>
    <property type="project" value="UniProtKB-KW"/>
</dbReference>
<feature type="transmembrane region" description="Helical" evidence="8">
    <location>
        <begin position="103"/>
        <end position="124"/>
    </location>
</feature>
<evidence type="ECO:0008006" key="11">
    <source>
        <dbReference type="Google" id="ProtNLM"/>
    </source>
</evidence>
<dbReference type="GO" id="GO:0009372">
    <property type="term" value="P:quorum sensing"/>
    <property type="evidence" value="ECO:0007669"/>
    <property type="project" value="UniProtKB-KW"/>
</dbReference>
<gene>
    <name evidence="9" type="ORF">RASY3_15975</name>
</gene>
<keyword evidence="5" id="KW-0378">Hydrolase</keyword>
<dbReference type="GO" id="GO:0006508">
    <property type="term" value="P:proteolysis"/>
    <property type="evidence" value="ECO:0007669"/>
    <property type="project" value="UniProtKB-KW"/>
</dbReference>
<proteinExistence type="predicted"/>
<evidence type="ECO:0000256" key="8">
    <source>
        <dbReference type="SAM" id="Phobius"/>
    </source>
</evidence>
<keyword evidence="3" id="KW-0645">Protease</keyword>
<feature type="transmembrane region" description="Helical" evidence="8">
    <location>
        <begin position="41"/>
        <end position="67"/>
    </location>
</feature>
<dbReference type="RefSeq" id="WP_037289747.1">
    <property type="nucleotide sequence ID" value="NZ_JEOB01000004.1"/>
</dbReference>
<evidence type="ECO:0000256" key="2">
    <source>
        <dbReference type="ARBA" id="ARBA00022654"/>
    </source>
</evidence>
<feature type="transmembrane region" description="Helical" evidence="8">
    <location>
        <begin position="79"/>
        <end position="97"/>
    </location>
</feature>
<keyword evidence="7 8" id="KW-0472">Membrane</keyword>
<dbReference type="OrthoDB" id="9815055at2"/>
<dbReference type="InterPro" id="IPR006741">
    <property type="entry name" value="AgrB"/>
</dbReference>
<organism evidence="9 10">
    <name type="scientific">Ruminococcus albus SY3</name>
    <dbReference type="NCBI Taxonomy" id="1341156"/>
    <lineage>
        <taxon>Bacteria</taxon>
        <taxon>Bacillati</taxon>
        <taxon>Bacillota</taxon>
        <taxon>Clostridia</taxon>
        <taxon>Eubacteriales</taxon>
        <taxon>Oscillospiraceae</taxon>
        <taxon>Ruminococcus</taxon>
    </lineage>
</organism>
<dbReference type="Pfam" id="PF04647">
    <property type="entry name" value="AgrB"/>
    <property type="match status" value="1"/>
</dbReference>
<dbReference type="GO" id="GO:0016020">
    <property type="term" value="C:membrane"/>
    <property type="evidence" value="ECO:0007669"/>
    <property type="project" value="InterPro"/>
</dbReference>
<sequence>MISRLAKSTACFFVDNKIIEEEDAEVYSYGMELLLSTVFNFAVAIAIAVITRSFIPCLVNLTAFLTLRVNAGGYHADTHLGCTMTLVSVMLVFIFAEKNISETAMYFSSLLMLMLSNTIIIMLSPVEHPNKPLDEDMKIRLRNKSVLWAGIWTVFCIVFAIFDVHYCFYAASGVFTIALAMIAEKIKRKEKIG</sequence>
<evidence type="ECO:0000313" key="9">
    <source>
        <dbReference type="EMBL" id="EXM38619.1"/>
    </source>
</evidence>
<evidence type="ECO:0000256" key="7">
    <source>
        <dbReference type="ARBA" id="ARBA00023136"/>
    </source>
</evidence>
<name>A0A011UDB6_RUMAL</name>
<reference evidence="9 10" key="1">
    <citation type="submission" date="2013-06" db="EMBL/GenBank/DDBJ databases">
        <title>Rumen cellulosomics: divergent fiber-degrading strategies revealed by comparative genome-wide analysis of six Ruminococcal strains.</title>
        <authorList>
            <person name="Dassa B."/>
            <person name="Borovok I."/>
            <person name="Lamed R."/>
            <person name="Flint H."/>
            <person name="Yeoman C.J."/>
            <person name="White B."/>
            <person name="Bayer E.A."/>
        </authorList>
    </citation>
    <scope>NUCLEOTIDE SEQUENCE [LARGE SCALE GENOMIC DNA]</scope>
    <source>
        <strain evidence="9 10">SY3</strain>
    </source>
</reference>
<evidence type="ECO:0000256" key="3">
    <source>
        <dbReference type="ARBA" id="ARBA00022670"/>
    </source>
</evidence>
<evidence type="ECO:0000256" key="1">
    <source>
        <dbReference type="ARBA" id="ARBA00022475"/>
    </source>
</evidence>
<dbReference type="SMART" id="SM00793">
    <property type="entry name" value="AgrB"/>
    <property type="match status" value="1"/>
</dbReference>
<feature type="transmembrane region" description="Helical" evidence="8">
    <location>
        <begin position="145"/>
        <end position="162"/>
    </location>
</feature>
<evidence type="ECO:0000256" key="5">
    <source>
        <dbReference type="ARBA" id="ARBA00022801"/>
    </source>
</evidence>
<keyword evidence="6 8" id="KW-1133">Transmembrane helix</keyword>
<protein>
    <recommendedName>
        <fullName evidence="11">Accessory gene regulator B</fullName>
    </recommendedName>
</protein>
<evidence type="ECO:0000256" key="4">
    <source>
        <dbReference type="ARBA" id="ARBA00022692"/>
    </source>
</evidence>
<dbReference type="PATRIC" id="fig|1341156.4.peg.2794"/>
<keyword evidence="4 8" id="KW-0812">Transmembrane</keyword>
<comment type="caution">
    <text evidence="9">The sequence shown here is derived from an EMBL/GenBank/DDBJ whole genome shotgun (WGS) entry which is preliminary data.</text>
</comment>
<evidence type="ECO:0000313" key="10">
    <source>
        <dbReference type="Proteomes" id="UP000021369"/>
    </source>
</evidence>
<evidence type="ECO:0000256" key="6">
    <source>
        <dbReference type="ARBA" id="ARBA00022989"/>
    </source>
</evidence>